<evidence type="ECO:0000256" key="2">
    <source>
        <dbReference type="ARBA" id="ARBA00023054"/>
    </source>
</evidence>
<comment type="subcellular location">
    <subcellularLocation>
        <location evidence="1">Cell envelope</location>
    </subcellularLocation>
</comment>
<dbReference type="PANTHER" id="PTHR32347">
    <property type="entry name" value="EFFLUX SYSTEM COMPONENT YKNX-RELATED"/>
    <property type="match status" value="1"/>
</dbReference>
<dbReference type="Pfam" id="PF25881">
    <property type="entry name" value="HH_YBHG"/>
    <property type="match status" value="1"/>
</dbReference>
<protein>
    <submittedName>
        <fullName evidence="5">Multidrug export protein EmrA</fullName>
    </submittedName>
</protein>
<keyword evidence="3" id="KW-0732">Signal</keyword>
<dbReference type="Proteomes" id="UP000494245">
    <property type="component" value="Unassembled WGS sequence"/>
</dbReference>
<reference evidence="5 6" key="2">
    <citation type="submission" date="2020-05" db="EMBL/GenBank/DDBJ databases">
        <title>Draft genome sequence of Desulfovibrio sp. strainFSS-1.</title>
        <authorList>
            <person name="Shimoshige H."/>
            <person name="Kobayashi H."/>
            <person name="Maekawa T."/>
        </authorList>
    </citation>
    <scope>NUCLEOTIDE SEQUENCE [LARGE SCALE GENOMIC DNA]</scope>
    <source>
        <strain evidence="5 6">SIID29052-01</strain>
    </source>
</reference>
<dbReference type="Gene3D" id="2.40.50.100">
    <property type="match status" value="1"/>
</dbReference>
<accession>A0A6V8LYQ8</accession>
<proteinExistence type="predicted"/>
<keyword evidence="2" id="KW-0175">Coiled coil</keyword>
<dbReference type="PANTHER" id="PTHR32347:SF27">
    <property type="entry name" value="RND EFFLUX PUMP MEMBRANE FUSION PROTEIN BARREL-SANDWICH DOMAIN-CONTAINING PROTEIN"/>
    <property type="match status" value="1"/>
</dbReference>
<dbReference type="Gene3D" id="2.40.30.170">
    <property type="match status" value="1"/>
</dbReference>
<dbReference type="GO" id="GO:0030313">
    <property type="term" value="C:cell envelope"/>
    <property type="evidence" value="ECO:0007669"/>
    <property type="project" value="UniProtKB-SubCell"/>
</dbReference>
<evidence type="ECO:0000313" key="6">
    <source>
        <dbReference type="Proteomes" id="UP000494245"/>
    </source>
</evidence>
<feature type="domain" description="YbhG-like alpha-helical hairpin" evidence="4">
    <location>
        <begin position="82"/>
        <end position="205"/>
    </location>
</feature>
<keyword evidence="6" id="KW-1185">Reference proteome</keyword>
<evidence type="ECO:0000256" key="1">
    <source>
        <dbReference type="ARBA" id="ARBA00004196"/>
    </source>
</evidence>
<comment type="caution">
    <text evidence="5">The sequence shown here is derived from an EMBL/GenBank/DDBJ whole genome shotgun (WGS) entry which is preliminary data.</text>
</comment>
<dbReference type="InterPro" id="IPR050465">
    <property type="entry name" value="UPF0194_transport"/>
</dbReference>
<feature type="signal peptide" evidence="3">
    <location>
        <begin position="1"/>
        <end position="18"/>
    </location>
</feature>
<evidence type="ECO:0000256" key="3">
    <source>
        <dbReference type="SAM" id="SignalP"/>
    </source>
</evidence>
<dbReference type="SUPFAM" id="SSF111369">
    <property type="entry name" value="HlyD-like secretion proteins"/>
    <property type="match status" value="2"/>
</dbReference>
<sequence length="336" mass="36963">MKHAALVVTLLMASLASADVAAQGQGVTGRIPQTGRWVAAAGRVEPASEEMRLGFDIPGRISEMLVEEGDRVSRGQPLARLADADIQARLEQARADVASAEASLDKVVAGARAMERVEAAAVLREASSVAANARRESERRSDLVARGVISREEADRAEKDFLVARQREEQARQRFHLVNDPSRAEDVRKAEAEHARAVAQLEEARAYVEKALIRAPLDGVVLRKHRRAGEMVSTNFDSPVVTVGDVTVLRVRADVDEKDVDKVRVGQRAYAVADAYGDRRFEGRVIRVARMLGRKNVRTDDPAERLDTKILETLVEFAPGEEIPVGMRMDVFILMD</sequence>
<organism evidence="5 6">
    <name type="scientific">Fundidesulfovibrio magnetotacticus</name>
    <dbReference type="NCBI Taxonomy" id="2730080"/>
    <lineage>
        <taxon>Bacteria</taxon>
        <taxon>Pseudomonadati</taxon>
        <taxon>Thermodesulfobacteriota</taxon>
        <taxon>Desulfovibrionia</taxon>
        <taxon>Desulfovibrionales</taxon>
        <taxon>Desulfovibrionaceae</taxon>
        <taxon>Fundidesulfovibrio</taxon>
    </lineage>
</organism>
<reference evidence="5 6" key="1">
    <citation type="submission" date="2020-04" db="EMBL/GenBank/DDBJ databases">
        <authorList>
            <consortium name="Desulfovibrio sp. FSS-1 genome sequencing consortium"/>
            <person name="Shimoshige H."/>
            <person name="Kobayashi H."/>
            <person name="Maekawa T."/>
        </authorList>
    </citation>
    <scope>NUCLEOTIDE SEQUENCE [LARGE SCALE GENOMIC DNA]</scope>
    <source>
        <strain evidence="5 6">SIID29052-01</strain>
    </source>
</reference>
<name>A0A6V8LYQ8_9BACT</name>
<feature type="chain" id="PRO_5028807721" evidence="3">
    <location>
        <begin position="19"/>
        <end position="336"/>
    </location>
</feature>
<evidence type="ECO:0000313" key="5">
    <source>
        <dbReference type="EMBL" id="GFK94926.1"/>
    </source>
</evidence>
<dbReference type="EMBL" id="BLTE01000013">
    <property type="protein sequence ID" value="GFK94926.1"/>
    <property type="molecule type" value="Genomic_DNA"/>
</dbReference>
<dbReference type="InterPro" id="IPR059052">
    <property type="entry name" value="HH_YbhG-like"/>
</dbReference>
<evidence type="ECO:0000259" key="4">
    <source>
        <dbReference type="Pfam" id="PF25881"/>
    </source>
</evidence>
<gene>
    <name evidence="5" type="primary">emrA_2</name>
    <name evidence="5" type="ORF">NNJEOMEG_02774</name>
</gene>
<dbReference type="AlphaFoldDB" id="A0A6V8LYQ8"/>